<dbReference type="Proteomes" id="UP000184076">
    <property type="component" value="Unassembled WGS sequence"/>
</dbReference>
<dbReference type="PANTHER" id="PTHR43331:SF1">
    <property type="entry name" value="HOMOSERINE DEHYDROGENASE"/>
    <property type="match status" value="1"/>
</dbReference>
<dbReference type="Gene3D" id="3.30.70.260">
    <property type="match status" value="1"/>
</dbReference>
<proteinExistence type="inferred from homology"/>
<dbReference type="CDD" id="cd04881">
    <property type="entry name" value="ACT_HSDH-Hom"/>
    <property type="match status" value="1"/>
</dbReference>
<protein>
    <recommendedName>
        <fullName evidence="5 13">Homoserine dehydrogenase</fullName>
        <ecNumber evidence="4 13">1.1.1.3</ecNumber>
    </recommendedName>
</protein>
<keyword evidence="17" id="KW-1185">Reference proteome</keyword>
<reference evidence="17" key="1">
    <citation type="submission" date="2016-11" db="EMBL/GenBank/DDBJ databases">
        <authorList>
            <person name="Varghese N."/>
            <person name="Submissions S."/>
        </authorList>
    </citation>
    <scope>NUCLEOTIDE SEQUENCE [LARGE SCALE GENOMIC DNA]</scope>
    <source>
        <strain evidence="17">DSM 9756</strain>
    </source>
</reference>
<dbReference type="UniPathway" id="UPA00051">
    <property type="reaction ID" value="UER00465"/>
</dbReference>
<dbReference type="EC" id="1.1.1.3" evidence="4 13"/>
<dbReference type="PROSITE" id="PS51257">
    <property type="entry name" value="PROKAR_LIPOPROTEIN"/>
    <property type="match status" value="1"/>
</dbReference>
<dbReference type="PROSITE" id="PS01042">
    <property type="entry name" value="HOMOSER_DHGENASE"/>
    <property type="match status" value="1"/>
</dbReference>
<evidence type="ECO:0000256" key="13">
    <source>
        <dbReference type="RuleBase" id="RU000579"/>
    </source>
</evidence>
<feature type="domain" description="ACT" evidence="15">
    <location>
        <begin position="355"/>
        <end position="430"/>
    </location>
</feature>
<feature type="active site" description="Proton donor" evidence="11">
    <location>
        <position position="205"/>
    </location>
</feature>
<dbReference type="GO" id="GO:0009088">
    <property type="term" value="P:threonine biosynthetic process"/>
    <property type="evidence" value="ECO:0007669"/>
    <property type="project" value="UniProtKB-UniPathway"/>
</dbReference>
<dbReference type="InterPro" id="IPR036291">
    <property type="entry name" value="NAD(P)-bd_dom_sf"/>
</dbReference>
<dbReference type="PROSITE" id="PS51671">
    <property type="entry name" value="ACT"/>
    <property type="match status" value="1"/>
</dbReference>
<dbReference type="SUPFAM" id="SSF55347">
    <property type="entry name" value="Glyceraldehyde-3-phosphate dehydrogenase-like, C-terminal domain"/>
    <property type="match status" value="1"/>
</dbReference>
<evidence type="ECO:0000259" key="15">
    <source>
        <dbReference type="PROSITE" id="PS51671"/>
    </source>
</evidence>
<dbReference type="Pfam" id="PF03447">
    <property type="entry name" value="NAD_binding_3"/>
    <property type="match status" value="1"/>
</dbReference>
<evidence type="ECO:0000256" key="1">
    <source>
        <dbReference type="ARBA" id="ARBA00005056"/>
    </source>
</evidence>
<sequence length="442" mass="47787">MESVRVGLIGWGTVGCGVIRVLEENASVIRARLGFPLELARVADLDLETPRPVPVAREKLTQNAREILEDPGIQIVVELIGGLEPARSFILEALERGKHVVTANKALLAHHGNELFEHAERHGGSIGFEASVAGGIPLLKSLREGLAGNKVDTIFGILNGTGNYILTRMTEEGLAFADALREAQEKGYAEADPTLDVDGIDTAHKLAIAGAMAFGTPIRFDQVYVEGIRQIDPLDVQFATEFGYQLKLLAIGRHVNGQLEMRVHPTLIPSSHVLASVRGAYNAVHLHGNAVGSIMLYGLGAGMMPTGSAVVADIMDIARDLASGVVNRVPPLSFLPENTQDIPIRPMEDVTTKYYFRFSAVDRPGVLSKISGILGENAISIAAVIQKGREVEGAVPIVMLTHEAQERAVRKSLEAIDRLDIVRGPTRIIRIEDSENSHVERE</sequence>
<comment type="pathway">
    <text evidence="1 13">Amino-acid biosynthesis; L-threonine biosynthesis; L-threonine from L-aspartate: step 3/5.</text>
</comment>
<name>A0A1M5B124_9BACT</name>
<dbReference type="PIRSF" id="PIRSF000098">
    <property type="entry name" value="Homoser_dehydrog"/>
    <property type="match status" value="1"/>
</dbReference>
<dbReference type="InterPro" id="IPR016204">
    <property type="entry name" value="HDH"/>
</dbReference>
<feature type="binding site" evidence="12">
    <location>
        <position position="105"/>
    </location>
    <ligand>
        <name>NADPH</name>
        <dbReference type="ChEBI" id="CHEBI:57783"/>
    </ligand>
</feature>
<dbReference type="FunFam" id="3.30.70.260:FF:000030">
    <property type="entry name" value="Homoserine dehydrogenase"/>
    <property type="match status" value="1"/>
</dbReference>
<evidence type="ECO:0000256" key="9">
    <source>
        <dbReference type="ARBA" id="ARBA00023002"/>
    </source>
</evidence>
<organism evidence="16 17">
    <name type="scientific">Desulfacinum infernum DSM 9756</name>
    <dbReference type="NCBI Taxonomy" id="1121391"/>
    <lineage>
        <taxon>Bacteria</taxon>
        <taxon>Pseudomonadati</taxon>
        <taxon>Thermodesulfobacteriota</taxon>
        <taxon>Syntrophobacteria</taxon>
        <taxon>Syntrophobacterales</taxon>
        <taxon>Syntrophobacteraceae</taxon>
        <taxon>Desulfacinum</taxon>
    </lineage>
</organism>
<evidence type="ECO:0000256" key="14">
    <source>
        <dbReference type="RuleBase" id="RU004171"/>
    </source>
</evidence>
<dbReference type="InterPro" id="IPR001342">
    <property type="entry name" value="HDH_cat"/>
</dbReference>
<dbReference type="Pfam" id="PF01842">
    <property type="entry name" value="ACT"/>
    <property type="match status" value="1"/>
</dbReference>
<feature type="binding site" evidence="12">
    <location>
        <begin position="9"/>
        <end position="16"/>
    </location>
    <ligand>
        <name>NADP(+)</name>
        <dbReference type="ChEBI" id="CHEBI:58349"/>
    </ligand>
</feature>
<dbReference type="FunFam" id="3.30.360.10:FF:000005">
    <property type="entry name" value="Homoserine dehydrogenase"/>
    <property type="match status" value="1"/>
</dbReference>
<comment type="similarity">
    <text evidence="3 14">Belongs to the homoserine dehydrogenase family.</text>
</comment>
<evidence type="ECO:0000256" key="6">
    <source>
        <dbReference type="ARBA" id="ARBA00022605"/>
    </source>
</evidence>
<keyword evidence="10 13" id="KW-0486">Methionine biosynthesis</keyword>
<evidence type="ECO:0000256" key="11">
    <source>
        <dbReference type="PIRSR" id="PIRSR000098-1"/>
    </source>
</evidence>
<dbReference type="SUPFAM" id="SSF51735">
    <property type="entry name" value="NAD(P)-binding Rossmann-fold domains"/>
    <property type="match status" value="1"/>
</dbReference>
<dbReference type="SUPFAM" id="SSF55021">
    <property type="entry name" value="ACT-like"/>
    <property type="match status" value="1"/>
</dbReference>
<evidence type="ECO:0000256" key="12">
    <source>
        <dbReference type="PIRSR" id="PIRSR000098-2"/>
    </source>
</evidence>
<dbReference type="Gene3D" id="3.40.50.720">
    <property type="entry name" value="NAD(P)-binding Rossmann-like Domain"/>
    <property type="match status" value="1"/>
</dbReference>
<dbReference type="NCBIfam" id="NF004976">
    <property type="entry name" value="PRK06349.1"/>
    <property type="match status" value="1"/>
</dbReference>
<dbReference type="Gene3D" id="3.30.360.10">
    <property type="entry name" value="Dihydrodipicolinate Reductase, domain 2"/>
    <property type="match status" value="1"/>
</dbReference>
<gene>
    <name evidence="16" type="ORF">SAMN02745206_01809</name>
</gene>
<feature type="binding site" evidence="12">
    <location>
        <position position="190"/>
    </location>
    <ligand>
        <name>L-homoserine</name>
        <dbReference type="ChEBI" id="CHEBI:57476"/>
    </ligand>
</feature>
<dbReference type="AlphaFoldDB" id="A0A1M5B124"/>
<evidence type="ECO:0000256" key="5">
    <source>
        <dbReference type="ARBA" id="ARBA00013376"/>
    </source>
</evidence>
<dbReference type="OrthoDB" id="9808167at2"/>
<evidence type="ECO:0000256" key="4">
    <source>
        <dbReference type="ARBA" id="ARBA00013213"/>
    </source>
</evidence>
<dbReference type="GO" id="GO:0004412">
    <property type="term" value="F:homoserine dehydrogenase activity"/>
    <property type="evidence" value="ECO:0007669"/>
    <property type="project" value="UniProtKB-EC"/>
</dbReference>
<dbReference type="GO" id="GO:0050661">
    <property type="term" value="F:NADP binding"/>
    <property type="evidence" value="ECO:0007669"/>
    <property type="project" value="InterPro"/>
</dbReference>
<accession>A0A1M5B124</accession>
<evidence type="ECO:0000313" key="17">
    <source>
        <dbReference type="Proteomes" id="UP000184076"/>
    </source>
</evidence>
<dbReference type="STRING" id="1121391.SAMN02745206_01809"/>
<dbReference type="UniPathway" id="UPA00050">
    <property type="reaction ID" value="UER00063"/>
</dbReference>
<evidence type="ECO:0000313" key="16">
    <source>
        <dbReference type="EMBL" id="SHF36017.1"/>
    </source>
</evidence>
<keyword evidence="8 12" id="KW-0521">NADP</keyword>
<comment type="pathway">
    <text evidence="2 13">Amino-acid biosynthesis; L-methionine biosynthesis via de novo pathway; L-homoserine from L-aspartate: step 3/3.</text>
</comment>
<dbReference type="InterPro" id="IPR005106">
    <property type="entry name" value="Asp/hSer_DH_NAD-bd"/>
</dbReference>
<dbReference type="PANTHER" id="PTHR43331">
    <property type="entry name" value="HOMOSERINE DEHYDROGENASE"/>
    <property type="match status" value="1"/>
</dbReference>
<comment type="catalytic activity">
    <reaction evidence="13">
        <text>L-homoserine + NADP(+) = L-aspartate 4-semialdehyde + NADPH + H(+)</text>
        <dbReference type="Rhea" id="RHEA:15761"/>
        <dbReference type="ChEBI" id="CHEBI:15378"/>
        <dbReference type="ChEBI" id="CHEBI:57476"/>
        <dbReference type="ChEBI" id="CHEBI:57783"/>
        <dbReference type="ChEBI" id="CHEBI:58349"/>
        <dbReference type="ChEBI" id="CHEBI:537519"/>
        <dbReference type="EC" id="1.1.1.3"/>
    </reaction>
</comment>
<dbReference type="RefSeq" id="WP_073038672.1">
    <property type="nucleotide sequence ID" value="NZ_FQVB01000016.1"/>
</dbReference>
<evidence type="ECO:0000256" key="8">
    <source>
        <dbReference type="ARBA" id="ARBA00022857"/>
    </source>
</evidence>
<dbReference type="InterPro" id="IPR045865">
    <property type="entry name" value="ACT-like_dom_sf"/>
</dbReference>
<evidence type="ECO:0000256" key="2">
    <source>
        <dbReference type="ARBA" id="ARBA00005062"/>
    </source>
</evidence>
<evidence type="ECO:0000256" key="7">
    <source>
        <dbReference type="ARBA" id="ARBA00022697"/>
    </source>
</evidence>
<keyword evidence="6 13" id="KW-0028">Amino-acid biosynthesis</keyword>
<dbReference type="InterPro" id="IPR002912">
    <property type="entry name" value="ACT_dom"/>
</dbReference>
<dbReference type="EMBL" id="FQVB01000016">
    <property type="protein sequence ID" value="SHF36017.1"/>
    <property type="molecule type" value="Genomic_DNA"/>
</dbReference>
<dbReference type="InterPro" id="IPR019811">
    <property type="entry name" value="HDH_CS"/>
</dbReference>
<dbReference type="Pfam" id="PF00742">
    <property type="entry name" value="Homoserine_dh"/>
    <property type="match status" value="1"/>
</dbReference>
<evidence type="ECO:0000256" key="10">
    <source>
        <dbReference type="ARBA" id="ARBA00023167"/>
    </source>
</evidence>
<evidence type="ECO:0000256" key="3">
    <source>
        <dbReference type="ARBA" id="ARBA00006753"/>
    </source>
</evidence>
<dbReference type="GO" id="GO:0009086">
    <property type="term" value="P:methionine biosynthetic process"/>
    <property type="evidence" value="ECO:0007669"/>
    <property type="project" value="UniProtKB-KW"/>
</dbReference>
<keyword evidence="9 13" id="KW-0560">Oxidoreductase</keyword>
<keyword evidence="7 13" id="KW-0791">Threonine biosynthesis</keyword>